<evidence type="ECO:0000256" key="3">
    <source>
        <dbReference type="ARBA" id="ARBA00022475"/>
    </source>
</evidence>
<feature type="compositionally biased region" description="Basic residues" evidence="8">
    <location>
        <begin position="1"/>
        <end position="38"/>
    </location>
</feature>
<dbReference type="PROSITE" id="PS50928">
    <property type="entry name" value="ABC_TM1"/>
    <property type="match status" value="1"/>
</dbReference>
<dbReference type="InterPro" id="IPR000515">
    <property type="entry name" value="MetI-like"/>
</dbReference>
<feature type="domain" description="ABC transmembrane type-1" evidence="9">
    <location>
        <begin position="175"/>
        <end position="383"/>
    </location>
</feature>
<dbReference type="PANTHER" id="PTHR43163">
    <property type="entry name" value="DIPEPTIDE TRANSPORT SYSTEM PERMEASE PROTEIN DPPB-RELATED"/>
    <property type="match status" value="1"/>
</dbReference>
<evidence type="ECO:0000256" key="2">
    <source>
        <dbReference type="ARBA" id="ARBA00022448"/>
    </source>
</evidence>
<dbReference type="EMBL" id="CP058322">
    <property type="protein sequence ID" value="QLD26019.1"/>
    <property type="molecule type" value="Genomic_DNA"/>
</dbReference>
<dbReference type="InterPro" id="IPR035906">
    <property type="entry name" value="MetI-like_sf"/>
</dbReference>
<gene>
    <name evidence="10" type="ORF">HXZ27_18870</name>
</gene>
<feature type="transmembrane region" description="Helical" evidence="7">
    <location>
        <begin position="167"/>
        <end position="190"/>
    </location>
</feature>
<dbReference type="Pfam" id="PF19300">
    <property type="entry name" value="BPD_transp_1_N"/>
    <property type="match status" value="1"/>
</dbReference>
<evidence type="ECO:0000256" key="5">
    <source>
        <dbReference type="ARBA" id="ARBA00022989"/>
    </source>
</evidence>
<dbReference type="AlphaFoldDB" id="A0A7H8XPC6"/>
<keyword evidence="4 7" id="KW-0812">Transmembrane</keyword>
<feature type="compositionally biased region" description="Basic residues" evidence="8">
    <location>
        <begin position="46"/>
        <end position="65"/>
    </location>
</feature>
<keyword evidence="3" id="KW-1003">Cell membrane</keyword>
<feature type="transmembrane region" description="Helical" evidence="7">
    <location>
        <begin position="253"/>
        <end position="273"/>
    </location>
</feature>
<evidence type="ECO:0000313" key="11">
    <source>
        <dbReference type="Proteomes" id="UP000509335"/>
    </source>
</evidence>
<comment type="subcellular location">
    <subcellularLocation>
        <location evidence="1 7">Cell membrane</location>
        <topology evidence="1 7">Multi-pass membrane protein</topology>
    </subcellularLocation>
</comment>
<keyword evidence="6 7" id="KW-0472">Membrane</keyword>
<feature type="transmembrane region" description="Helical" evidence="7">
    <location>
        <begin position="328"/>
        <end position="349"/>
    </location>
</feature>
<organism evidence="10 11">
    <name type="scientific">Micromonospora carbonacea</name>
    <dbReference type="NCBI Taxonomy" id="47853"/>
    <lineage>
        <taxon>Bacteria</taxon>
        <taxon>Bacillati</taxon>
        <taxon>Actinomycetota</taxon>
        <taxon>Actinomycetes</taxon>
        <taxon>Micromonosporales</taxon>
        <taxon>Micromonosporaceae</taxon>
        <taxon>Micromonospora</taxon>
    </lineage>
</organism>
<reference evidence="10 11" key="1">
    <citation type="submission" date="2020-07" db="EMBL/GenBank/DDBJ databases">
        <title>A bifunctional nitrone conjugated secondary metabolite targeting the ribosome.</title>
        <authorList>
            <person name="Limbrick E.M."/>
            <person name="Graf M."/>
            <person name="Derewacz D.K."/>
            <person name="Nguyen F."/>
            <person name="Spraggins J.M."/>
            <person name="Wieland M."/>
            <person name="Ynigez-Gutierrez A.E."/>
            <person name="Reisman B.J."/>
            <person name="Zinshteyn B."/>
            <person name="McCulloch K."/>
            <person name="Iverson T.M."/>
            <person name="Green R."/>
            <person name="Wilson D.N."/>
            <person name="Bachmann B.O."/>
        </authorList>
    </citation>
    <scope>NUCLEOTIDE SEQUENCE [LARGE SCALE GENOMIC DNA]</scope>
    <source>
        <strain evidence="11">aurantiaca</strain>
    </source>
</reference>
<dbReference type="PANTHER" id="PTHR43163:SF3">
    <property type="entry name" value="PEPTIDE ABC TRANSPORTER PERMEASE PROTEIN"/>
    <property type="match status" value="1"/>
</dbReference>
<feature type="transmembrane region" description="Helical" evidence="7">
    <location>
        <begin position="89"/>
        <end position="107"/>
    </location>
</feature>
<keyword evidence="2 7" id="KW-0813">Transport</keyword>
<comment type="similarity">
    <text evidence="7">Belongs to the binding-protein-dependent transport system permease family.</text>
</comment>
<feature type="transmembrane region" description="Helical" evidence="7">
    <location>
        <begin position="361"/>
        <end position="379"/>
    </location>
</feature>
<dbReference type="InterPro" id="IPR045621">
    <property type="entry name" value="BPD_transp_1_N"/>
</dbReference>
<evidence type="ECO:0000259" key="9">
    <source>
        <dbReference type="PROSITE" id="PS50928"/>
    </source>
</evidence>
<feature type="region of interest" description="Disordered" evidence="8">
    <location>
        <begin position="1"/>
        <end position="65"/>
    </location>
</feature>
<evidence type="ECO:0000256" key="4">
    <source>
        <dbReference type="ARBA" id="ARBA00022692"/>
    </source>
</evidence>
<evidence type="ECO:0000313" key="10">
    <source>
        <dbReference type="EMBL" id="QLD26019.1"/>
    </source>
</evidence>
<proteinExistence type="inferred from homology"/>
<name>A0A7H8XPC6_9ACTN</name>
<dbReference type="Proteomes" id="UP000509335">
    <property type="component" value="Chromosome"/>
</dbReference>
<keyword evidence="5 7" id="KW-1133">Transmembrane helix</keyword>
<evidence type="ECO:0000256" key="1">
    <source>
        <dbReference type="ARBA" id="ARBA00004651"/>
    </source>
</evidence>
<accession>A0A7H8XPC6</accession>
<dbReference type="SUPFAM" id="SSF161098">
    <property type="entry name" value="MetI-like"/>
    <property type="match status" value="1"/>
</dbReference>
<dbReference type="GO" id="GO:0055085">
    <property type="term" value="P:transmembrane transport"/>
    <property type="evidence" value="ECO:0007669"/>
    <property type="project" value="InterPro"/>
</dbReference>
<evidence type="ECO:0000256" key="7">
    <source>
        <dbReference type="RuleBase" id="RU363032"/>
    </source>
</evidence>
<dbReference type="Gene3D" id="1.10.3720.10">
    <property type="entry name" value="MetI-like"/>
    <property type="match status" value="1"/>
</dbReference>
<feature type="transmembrane region" description="Helical" evidence="7">
    <location>
        <begin position="211"/>
        <end position="241"/>
    </location>
</feature>
<dbReference type="CDD" id="cd06261">
    <property type="entry name" value="TM_PBP2"/>
    <property type="match status" value="1"/>
</dbReference>
<evidence type="ECO:0000256" key="8">
    <source>
        <dbReference type="SAM" id="MobiDB-lite"/>
    </source>
</evidence>
<dbReference type="KEGG" id="mcab:HXZ27_18870"/>
<sequence>MAAARLRRALRPRRVQRRRAGPPAGVRRHAARPARRGRLPGVGVRRLPRGHQPPRGRRLGRRAGQHPRLGALRQGLAGLSLPRYAARRALVGAGQVVGVATVVFVLTEALPGDAAVVIAGDQPDPARIALLREQLDLDRPAWHRYLDWLADLAGGDLGVSLVSQRPVAGVLAAGAAPTVLLAAATLLLLVPLSVGLGTLAARREGGRLDRALSAAAVGLYAVPEFALALLLVAVFGVRLAWLPPTAVGTGGDLLSRPAVLVLPLAVLLARPFCSLSRLTRAGMVEAMRAEHVAHARRLGVPEPRLWLVHALPNALAPVAQQLARTTDWLLGGVIVVEAVFVVPGLGTALVDAVTARDVPTVQGLCVLVAVTTVTVNLAADLVAFRLAPRAGAAT</sequence>
<protein>
    <submittedName>
        <fullName evidence="10">ABC transporter permease</fullName>
    </submittedName>
</protein>
<evidence type="ECO:0000256" key="6">
    <source>
        <dbReference type="ARBA" id="ARBA00023136"/>
    </source>
</evidence>
<dbReference type="Pfam" id="PF00528">
    <property type="entry name" value="BPD_transp_1"/>
    <property type="match status" value="1"/>
</dbReference>
<dbReference type="GO" id="GO:0005886">
    <property type="term" value="C:plasma membrane"/>
    <property type="evidence" value="ECO:0007669"/>
    <property type="project" value="UniProtKB-SubCell"/>
</dbReference>